<reference evidence="3" key="1">
    <citation type="submission" date="2018-11" db="EMBL/GenBank/DDBJ databases">
        <authorList>
            <person name="Alioto T."/>
            <person name="Alioto T."/>
        </authorList>
    </citation>
    <scope>NUCLEOTIDE SEQUENCE</scope>
</reference>
<dbReference type="SUPFAM" id="SSF56349">
    <property type="entry name" value="DNA breaking-rejoining enzymes"/>
    <property type="match status" value="1"/>
</dbReference>
<sequence>MIDIKKDKLFDHSRKILETKRKELKGQGKGNKKNRAEAVEPEDVKLLYNKQILGAANPTSFLNTVWFNNGVFFAFRGGQEHSTLLLGMAPTMFAQEDNDNCPIRLLKLYLKNDPNSRFYLRPLVNVNVDTEVWYSHQPLGKNKLGEMMKMMANQAQLSGRKVNHSTRKTFASSLLQSERPITEVAQLGGWKSVSTLTHYNTPSIKQQNMASNIIAQTAIPDLNEDTNSINEHSSNIENADVTCNTAVRDKNFNITDDITVERYCTPSQLHSVNSNTLAVKNRQETNPFNILCGASVTGGTVNINIFSGKRKFESSQE</sequence>
<keyword evidence="1" id="KW-0233">DNA recombination</keyword>
<evidence type="ECO:0000313" key="4">
    <source>
        <dbReference type="Proteomes" id="UP000596742"/>
    </source>
</evidence>
<comment type="caution">
    <text evidence="3">The sequence shown here is derived from an EMBL/GenBank/DDBJ whole genome shotgun (WGS) entry which is preliminary data.</text>
</comment>
<evidence type="ECO:0000256" key="1">
    <source>
        <dbReference type="ARBA" id="ARBA00023172"/>
    </source>
</evidence>
<dbReference type="InterPro" id="IPR002104">
    <property type="entry name" value="Integrase_catalytic"/>
</dbReference>
<feature type="domain" description="Tyr recombinase" evidence="2">
    <location>
        <begin position="135"/>
        <end position="202"/>
    </location>
</feature>
<dbReference type="InterPro" id="IPR011010">
    <property type="entry name" value="DNA_brk_join_enz"/>
</dbReference>
<dbReference type="InterPro" id="IPR052787">
    <property type="entry name" value="MAVS"/>
</dbReference>
<evidence type="ECO:0000259" key="2">
    <source>
        <dbReference type="Pfam" id="PF00589"/>
    </source>
</evidence>
<dbReference type="Pfam" id="PF00589">
    <property type="entry name" value="Phage_integrase"/>
    <property type="match status" value="1"/>
</dbReference>
<dbReference type="PANTHER" id="PTHR21446:SF12">
    <property type="entry name" value="POTASSIUM CHANNEL TETRAMERIZATION DOMAIN CONTAINING 1"/>
    <property type="match status" value="1"/>
</dbReference>
<organism evidence="3 4">
    <name type="scientific">Mytilus galloprovincialis</name>
    <name type="common">Mediterranean mussel</name>
    <dbReference type="NCBI Taxonomy" id="29158"/>
    <lineage>
        <taxon>Eukaryota</taxon>
        <taxon>Metazoa</taxon>
        <taxon>Spiralia</taxon>
        <taxon>Lophotrochozoa</taxon>
        <taxon>Mollusca</taxon>
        <taxon>Bivalvia</taxon>
        <taxon>Autobranchia</taxon>
        <taxon>Pteriomorphia</taxon>
        <taxon>Mytilida</taxon>
        <taxon>Mytiloidea</taxon>
        <taxon>Mytilidae</taxon>
        <taxon>Mytilinae</taxon>
        <taxon>Mytilus</taxon>
    </lineage>
</organism>
<dbReference type="GO" id="GO:0003677">
    <property type="term" value="F:DNA binding"/>
    <property type="evidence" value="ECO:0007669"/>
    <property type="project" value="InterPro"/>
</dbReference>
<proteinExistence type="predicted"/>
<dbReference type="Gene3D" id="1.10.443.10">
    <property type="entry name" value="Intergrase catalytic core"/>
    <property type="match status" value="1"/>
</dbReference>
<dbReference type="InterPro" id="IPR013762">
    <property type="entry name" value="Integrase-like_cat_sf"/>
</dbReference>
<name>A0A8B6CYX8_MYTGA</name>
<dbReference type="PANTHER" id="PTHR21446">
    <property type="entry name" value="DUF3504 DOMAIN-CONTAINING PROTEIN"/>
    <property type="match status" value="1"/>
</dbReference>
<dbReference type="GO" id="GO:0006310">
    <property type="term" value="P:DNA recombination"/>
    <property type="evidence" value="ECO:0007669"/>
    <property type="project" value="UniProtKB-KW"/>
</dbReference>
<dbReference type="GO" id="GO:0015074">
    <property type="term" value="P:DNA integration"/>
    <property type="evidence" value="ECO:0007669"/>
    <property type="project" value="InterPro"/>
</dbReference>
<dbReference type="Proteomes" id="UP000596742">
    <property type="component" value="Unassembled WGS sequence"/>
</dbReference>
<protein>
    <recommendedName>
        <fullName evidence="2">Tyr recombinase domain-containing protein</fullName>
    </recommendedName>
</protein>
<evidence type="ECO:0000313" key="3">
    <source>
        <dbReference type="EMBL" id="VDI11961.1"/>
    </source>
</evidence>
<gene>
    <name evidence="3" type="ORF">MGAL_10B093350</name>
</gene>
<dbReference type="AlphaFoldDB" id="A0A8B6CYX8"/>
<keyword evidence="4" id="KW-1185">Reference proteome</keyword>
<accession>A0A8B6CYX8</accession>
<dbReference type="EMBL" id="UYJE01002572">
    <property type="protein sequence ID" value="VDI11961.1"/>
    <property type="molecule type" value="Genomic_DNA"/>
</dbReference>
<dbReference type="OrthoDB" id="7697116at2759"/>